<evidence type="ECO:0000313" key="1">
    <source>
        <dbReference type="EMBL" id="CUR60689.1"/>
    </source>
</evidence>
<gene>
    <name evidence="1" type="ORF">NOCA1220011</name>
</gene>
<accession>A0A2P2CFD4</accession>
<evidence type="ECO:0008006" key="2">
    <source>
        <dbReference type="Google" id="ProtNLM"/>
    </source>
</evidence>
<organism evidence="1">
    <name type="scientific">metagenome</name>
    <dbReference type="NCBI Taxonomy" id="256318"/>
    <lineage>
        <taxon>unclassified sequences</taxon>
        <taxon>metagenomes</taxon>
    </lineage>
</organism>
<dbReference type="AlphaFoldDB" id="A0A2P2CFD4"/>
<proteinExistence type="predicted"/>
<protein>
    <recommendedName>
        <fullName evidence="2">PknH-like extracellular domain-containing protein</fullName>
    </recommendedName>
</protein>
<dbReference type="EMBL" id="CZKB01000015">
    <property type="protein sequence ID" value="CUR60689.1"/>
    <property type="molecule type" value="Genomic_DNA"/>
</dbReference>
<name>A0A2P2CFD4_9ZZZZ</name>
<reference evidence="1" key="1">
    <citation type="submission" date="2015-08" db="EMBL/GenBank/DDBJ databases">
        <authorList>
            <person name="Babu N.S."/>
            <person name="Beckwith C.J."/>
            <person name="Beseler K.G."/>
            <person name="Brison A."/>
            <person name="Carone J.V."/>
            <person name="Caskin T.P."/>
            <person name="Diamond M."/>
            <person name="Durham M.E."/>
            <person name="Foxe J.M."/>
            <person name="Go M."/>
            <person name="Henderson B.A."/>
            <person name="Jones I.B."/>
            <person name="McGettigan J.A."/>
            <person name="Micheletti S.J."/>
            <person name="Nasrallah M.E."/>
            <person name="Ortiz D."/>
            <person name="Piller C.R."/>
            <person name="Privatt S.R."/>
            <person name="Schneider S.L."/>
            <person name="Sharp S."/>
            <person name="Smith T.C."/>
            <person name="Stanton J.D."/>
            <person name="Ullery H.E."/>
            <person name="Wilson R.J."/>
            <person name="Serrano M.G."/>
            <person name="Buck G."/>
            <person name="Lee V."/>
            <person name="Wang Y."/>
            <person name="Carvalho R."/>
            <person name="Voegtly L."/>
            <person name="Shi R."/>
            <person name="Duckworth R."/>
            <person name="Johnson A."/>
            <person name="Loviza R."/>
            <person name="Walstead R."/>
            <person name="Shah Z."/>
            <person name="Kiflezghi M."/>
            <person name="Wade K."/>
            <person name="Ball S.L."/>
            <person name="Bradley K.W."/>
            <person name="Asai D.J."/>
            <person name="Bowman C.A."/>
            <person name="Russell D.A."/>
            <person name="Pope W.H."/>
            <person name="Jacobs-Sera D."/>
            <person name="Hendrix R.W."/>
            <person name="Hatfull G.F."/>
        </authorList>
    </citation>
    <scope>NUCLEOTIDE SEQUENCE</scope>
</reference>
<sequence length="198" mass="20171">MIRTSSSIAGIAAALLLVSAPGAQAAVTAKDAPSQGDIVAAFPELSDGQFSTEKIKQIGVPGKTCDATSLDKVKSGTTTTGTSATGFPVVVAGVVELSSVAKAKAYMSSYEKYVKKCASYTQPATGATVTVTAGRSLRLGDESLTVDLQTTFSSITSYSTSVLTREGKRIGNVIAVDDAAVPAASIKKLAKVAAKKMK</sequence>